<comment type="pathway">
    <text evidence="1 4">Glycan biosynthesis; trehalose biosynthesis.</text>
</comment>
<accession>A0A8E0NC40</accession>
<dbReference type="Proteomes" id="UP000016569">
    <property type="component" value="Unassembled WGS sequence"/>
</dbReference>
<comment type="catalytic activity">
    <reaction evidence="4">
        <text>alpha,alpha-trehalose 6-phosphate + H2O = alpha,alpha-trehalose + phosphate</text>
        <dbReference type="Rhea" id="RHEA:23420"/>
        <dbReference type="ChEBI" id="CHEBI:15377"/>
        <dbReference type="ChEBI" id="CHEBI:16551"/>
        <dbReference type="ChEBI" id="CHEBI:43474"/>
        <dbReference type="ChEBI" id="CHEBI:58429"/>
        <dbReference type="EC" id="3.1.3.12"/>
    </reaction>
</comment>
<dbReference type="Pfam" id="PF02358">
    <property type="entry name" value="Trehalose_PPase"/>
    <property type="match status" value="1"/>
</dbReference>
<keyword evidence="4" id="KW-0479">Metal-binding</keyword>
<dbReference type="Gene3D" id="3.40.50.1000">
    <property type="entry name" value="HAD superfamily/HAD-like"/>
    <property type="match status" value="1"/>
</dbReference>
<keyword evidence="6" id="KW-1185">Reference proteome</keyword>
<protein>
    <recommendedName>
        <fullName evidence="4">Trehalose 6-phosphate phosphatase</fullName>
        <ecNumber evidence="4">3.1.3.12</ecNumber>
    </recommendedName>
</protein>
<comment type="similarity">
    <text evidence="2 4">Belongs to the trehalose phosphatase family.</text>
</comment>
<evidence type="ECO:0000256" key="2">
    <source>
        <dbReference type="ARBA" id="ARBA00008770"/>
    </source>
</evidence>
<dbReference type="InterPro" id="IPR044651">
    <property type="entry name" value="OTSB-like"/>
</dbReference>
<keyword evidence="4" id="KW-0460">Magnesium</keyword>
<reference evidence="6" key="1">
    <citation type="journal article" date="2013" name="Genome Announc.">
        <title>Draft Genome Sequence of the Dimorphic Prosthecate Bacterium Brevundimonas abyssalis TAR-001T.</title>
        <authorList>
            <person name="Tsubouchi T."/>
            <person name="Nishi S."/>
            <person name="Usui K."/>
            <person name="Shimane Y."/>
            <person name="Takaki Y."/>
            <person name="Maruyama T."/>
            <person name="Hatada Y."/>
        </authorList>
    </citation>
    <scope>NUCLEOTIDE SEQUENCE [LARGE SCALE GENOMIC DNA]</scope>
    <source>
        <strain evidence="6">TAR-001</strain>
    </source>
</reference>
<evidence type="ECO:0000256" key="4">
    <source>
        <dbReference type="RuleBase" id="RU361117"/>
    </source>
</evidence>
<gene>
    <name evidence="5" type="ORF">MBEBAB_1889</name>
</gene>
<dbReference type="GO" id="GO:0004805">
    <property type="term" value="F:trehalose-phosphatase activity"/>
    <property type="evidence" value="ECO:0007669"/>
    <property type="project" value="UniProtKB-EC"/>
</dbReference>
<comment type="function">
    <text evidence="4">Removes the phosphate from trehalose 6-phosphate to produce free trehalose.</text>
</comment>
<proteinExistence type="inferred from homology"/>
<dbReference type="InterPro" id="IPR023214">
    <property type="entry name" value="HAD_sf"/>
</dbReference>
<evidence type="ECO:0000313" key="6">
    <source>
        <dbReference type="Proteomes" id="UP000016569"/>
    </source>
</evidence>
<dbReference type="InterPro" id="IPR036412">
    <property type="entry name" value="HAD-like_sf"/>
</dbReference>
<sequence>MRIMLTDAAHAVTPLSPPPALPQRPALFLDMDGVLAPITATPEGVGPDGRRTRVLGRLLERLDGRLAVVSGRTIAEIDRICEGAVPCVAGIHGLERRGADGQVRRLAPHPDMAQVHEALVAFARDRPGVLIEDKGLGVTLHYRQAPDQADAARDLARALAERHGLTLQPGDMVQELKTPGADKGRALAAFMEEAPFKGAVPVMTGDDLTDEFAFTAAAGRGGFGVLVGPPRETAALYGLNGPEAVMDWLETLAERA</sequence>
<dbReference type="RefSeq" id="WP_021697733.1">
    <property type="nucleotide sequence ID" value="NZ_BATC01000033.1"/>
</dbReference>
<dbReference type="InterPro" id="IPR006379">
    <property type="entry name" value="HAD-SF_hydro_IIB"/>
</dbReference>
<evidence type="ECO:0000313" key="5">
    <source>
        <dbReference type="EMBL" id="GAD59639.1"/>
    </source>
</evidence>
<evidence type="ECO:0000256" key="1">
    <source>
        <dbReference type="ARBA" id="ARBA00005199"/>
    </source>
</evidence>
<name>A0A8E0NC40_9CAUL</name>
<comment type="caution">
    <text evidence="5">The sequence shown here is derived from an EMBL/GenBank/DDBJ whole genome shotgun (WGS) entry which is preliminary data.</text>
</comment>
<dbReference type="GO" id="GO:0005992">
    <property type="term" value="P:trehalose biosynthetic process"/>
    <property type="evidence" value="ECO:0007669"/>
    <property type="project" value="UniProtKB-UniPathway"/>
</dbReference>
<dbReference type="Gene3D" id="3.30.70.1020">
    <property type="entry name" value="Trehalose-6-phosphate phosphatase related protein, domain 2"/>
    <property type="match status" value="1"/>
</dbReference>
<organism evidence="5 6">
    <name type="scientific">Brevundimonas abyssalis TAR-001</name>
    <dbReference type="NCBI Taxonomy" id="1391729"/>
    <lineage>
        <taxon>Bacteria</taxon>
        <taxon>Pseudomonadati</taxon>
        <taxon>Pseudomonadota</taxon>
        <taxon>Alphaproteobacteria</taxon>
        <taxon>Caulobacterales</taxon>
        <taxon>Caulobacteraceae</taxon>
        <taxon>Brevundimonas</taxon>
    </lineage>
</organism>
<dbReference type="EC" id="3.1.3.12" evidence="4"/>
<dbReference type="PANTHER" id="PTHR43768">
    <property type="entry name" value="TREHALOSE 6-PHOSPHATE PHOSPHATASE"/>
    <property type="match status" value="1"/>
</dbReference>
<comment type="cofactor">
    <cofactor evidence="4">
        <name>Mg(2+)</name>
        <dbReference type="ChEBI" id="CHEBI:18420"/>
    </cofactor>
</comment>
<dbReference type="NCBIfam" id="TIGR00685">
    <property type="entry name" value="T6PP"/>
    <property type="match status" value="1"/>
</dbReference>
<dbReference type="UniPathway" id="UPA00299"/>
<dbReference type="InterPro" id="IPR003337">
    <property type="entry name" value="Trehalose_PPase"/>
</dbReference>
<dbReference type="NCBIfam" id="TIGR01484">
    <property type="entry name" value="HAD-SF-IIB"/>
    <property type="match status" value="1"/>
</dbReference>
<keyword evidence="3 4" id="KW-0378">Hydrolase</keyword>
<evidence type="ECO:0000256" key="3">
    <source>
        <dbReference type="ARBA" id="ARBA00022801"/>
    </source>
</evidence>
<dbReference type="AlphaFoldDB" id="A0A8E0NC40"/>
<dbReference type="EMBL" id="BATC01000033">
    <property type="protein sequence ID" value="GAD59639.1"/>
    <property type="molecule type" value="Genomic_DNA"/>
</dbReference>
<dbReference type="PANTHER" id="PTHR43768:SF3">
    <property type="entry name" value="TREHALOSE 6-PHOSPHATE PHOSPHATASE"/>
    <property type="match status" value="1"/>
</dbReference>
<dbReference type="GO" id="GO:0046872">
    <property type="term" value="F:metal ion binding"/>
    <property type="evidence" value="ECO:0007669"/>
    <property type="project" value="UniProtKB-KW"/>
</dbReference>
<dbReference type="SUPFAM" id="SSF56784">
    <property type="entry name" value="HAD-like"/>
    <property type="match status" value="1"/>
</dbReference>